<evidence type="ECO:0008006" key="4">
    <source>
        <dbReference type="Google" id="ProtNLM"/>
    </source>
</evidence>
<keyword evidence="3" id="KW-1185">Reference proteome</keyword>
<organism evidence="2 3">
    <name type="scientific">Aristolochia fimbriata</name>
    <name type="common">White veined hardy Dutchman's pipe vine</name>
    <dbReference type="NCBI Taxonomy" id="158543"/>
    <lineage>
        <taxon>Eukaryota</taxon>
        <taxon>Viridiplantae</taxon>
        <taxon>Streptophyta</taxon>
        <taxon>Embryophyta</taxon>
        <taxon>Tracheophyta</taxon>
        <taxon>Spermatophyta</taxon>
        <taxon>Magnoliopsida</taxon>
        <taxon>Magnoliidae</taxon>
        <taxon>Piperales</taxon>
        <taxon>Aristolochiaceae</taxon>
        <taxon>Aristolochia</taxon>
    </lineage>
</organism>
<sequence length="146" mass="16531">MPAPAPLIGAAIGFSAQNPSLIPILHKPLISQASYIRCSLPTNFTEPAISKEHKTYNKEHKLELTLDVYKLLVRTYSKEHKFKEAKVLLRQMRKIGWLKNFWDEEAISACLEQDKNAIPEYDGIKKSSLAYFLSIGAKEIDSKEAL</sequence>
<evidence type="ECO:0000313" key="2">
    <source>
        <dbReference type="EMBL" id="KAG9444518.1"/>
    </source>
</evidence>
<gene>
    <name evidence="2" type="ORF">H6P81_015858</name>
</gene>
<dbReference type="PROSITE" id="PS51375">
    <property type="entry name" value="PPR"/>
    <property type="match status" value="1"/>
</dbReference>
<evidence type="ECO:0000313" key="3">
    <source>
        <dbReference type="Proteomes" id="UP000825729"/>
    </source>
</evidence>
<name>A0AAV7E6Q8_ARIFI</name>
<accession>A0AAV7E6Q8</accession>
<dbReference type="EMBL" id="JAINDJ010000006">
    <property type="protein sequence ID" value="KAG9444518.1"/>
    <property type="molecule type" value="Genomic_DNA"/>
</dbReference>
<proteinExistence type="predicted"/>
<evidence type="ECO:0000256" key="1">
    <source>
        <dbReference type="PROSITE-ProRule" id="PRU00708"/>
    </source>
</evidence>
<reference evidence="2 3" key="1">
    <citation type="submission" date="2021-07" db="EMBL/GenBank/DDBJ databases">
        <title>The Aristolochia fimbriata genome: insights into angiosperm evolution, floral development and chemical biosynthesis.</title>
        <authorList>
            <person name="Jiao Y."/>
        </authorList>
    </citation>
    <scope>NUCLEOTIDE SEQUENCE [LARGE SCALE GENOMIC DNA]</scope>
    <source>
        <strain evidence="2">IBCAS-2021</strain>
        <tissue evidence="2">Leaf</tissue>
    </source>
</reference>
<comment type="caution">
    <text evidence="2">The sequence shown here is derived from an EMBL/GenBank/DDBJ whole genome shotgun (WGS) entry which is preliminary data.</text>
</comment>
<protein>
    <recommendedName>
        <fullName evidence="4">Pentatricopeptide repeat-containing protein</fullName>
    </recommendedName>
</protein>
<feature type="repeat" description="PPR" evidence="1">
    <location>
        <begin position="65"/>
        <end position="99"/>
    </location>
</feature>
<dbReference type="InterPro" id="IPR002885">
    <property type="entry name" value="PPR_rpt"/>
</dbReference>
<dbReference type="AlphaFoldDB" id="A0AAV7E6Q8"/>
<dbReference type="Proteomes" id="UP000825729">
    <property type="component" value="Unassembled WGS sequence"/>
</dbReference>